<evidence type="ECO:0000256" key="1">
    <source>
        <dbReference type="ARBA" id="ARBA00006432"/>
    </source>
</evidence>
<dbReference type="FunFam" id="3.30.300.30:FF:000008">
    <property type="entry name" value="2,3-dihydroxybenzoate-AMP ligase"/>
    <property type="match status" value="1"/>
</dbReference>
<dbReference type="GO" id="GO:0004467">
    <property type="term" value="F:long-chain fatty acid-CoA ligase activity"/>
    <property type="evidence" value="ECO:0007669"/>
    <property type="project" value="UniProtKB-EC"/>
</dbReference>
<evidence type="ECO:0000259" key="3">
    <source>
        <dbReference type="Pfam" id="PF00501"/>
    </source>
</evidence>
<evidence type="ECO:0000259" key="4">
    <source>
        <dbReference type="Pfam" id="PF13193"/>
    </source>
</evidence>
<dbReference type="InterPro" id="IPR000873">
    <property type="entry name" value="AMP-dep_synth/lig_dom"/>
</dbReference>
<dbReference type="SUPFAM" id="SSF56801">
    <property type="entry name" value="Acetyl-CoA synthetase-like"/>
    <property type="match status" value="1"/>
</dbReference>
<dbReference type="InterPro" id="IPR025110">
    <property type="entry name" value="AMP-bd_C"/>
</dbReference>
<accession>A0A853ASX4</accession>
<dbReference type="PROSITE" id="PS00455">
    <property type="entry name" value="AMP_BINDING"/>
    <property type="match status" value="1"/>
</dbReference>
<dbReference type="EC" id="6.2.1.3" evidence="5"/>
<comment type="caution">
    <text evidence="5">The sequence shown here is derived from an EMBL/GenBank/DDBJ whole genome shotgun (WGS) entry which is preliminary data.</text>
</comment>
<protein>
    <submittedName>
        <fullName evidence="5">Long-chain acyl-CoA synthetase</fullName>
        <ecNumber evidence="5">6.2.1.3</ecNumber>
    </submittedName>
</protein>
<dbReference type="Gene3D" id="3.30.300.30">
    <property type="match status" value="1"/>
</dbReference>
<evidence type="ECO:0000256" key="2">
    <source>
        <dbReference type="ARBA" id="ARBA00022598"/>
    </source>
</evidence>
<reference evidence="5 6" key="1">
    <citation type="submission" date="2020-07" db="EMBL/GenBank/DDBJ databases">
        <title>Sequencing the genomes of 1000 actinobacteria strains.</title>
        <authorList>
            <person name="Klenk H.-P."/>
        </authorList>
    </citation>
    <scope>NUCLEOTIDE SEQUENCE [LARGE SCALE GENOMIC DNA]</scope>
    <source>
        <strain evidence="5 6">DSM 44065</strain>
    </source>
</reference>
<dbReference type="InterPro" id="IPR042099">
    <property type="entry name" value="ANL_N_sf"/>
</dbReference>
<organism evidence="5 6">
    <name type="scientific">Saccharopolyspora hordei</name>
    <dbReference type="NCBI Taxonomy" id="1838"/>
    <lineage>
        <taxon>Bacteria</taxon>
        <taxon>Bacillati</taxon>
        <taxon>Actinomycetota</taxon>
        <taxon>Actinomycetes</taxon>
        <taxon>Pseudonocardiales</taxon>
        <taxon>Pseudonocardiaceae</taxon>
        <taxon>Saccharopolyspora</taxon>
    </lineage>
</organism>
<dbReference type="InterPro" id="IPR020845">
    <property type="entry name" value="AMP-binding_CS"/>
</dbReference>
<dbReference type="Proteomes" id="UP000587002">
    <property type="component" value="Unassembled WGS sequence"/>
</dbReference>
<proteinExistence type="inferred from homology"/>
<dbReference type="Gene3D" id="3.40.50.12780">
    <property type="entry name" value="N-terminal domain of ligase-like"/>
    <property type="match status" value="1"/>
</dbReference>
<name>A0A853ASX4_9PSEU</name>
<feature type="domain" description="AMP-dependent synthetase/ligase" evidence="3">
    <location>
        <begin position="31"/>
        <end position="416"/>
    </location>
</feature>
<dbReference type="InterPro" id="IPR050237">
    <property type="entry name" value="ATP-dep_AMP-bd_enzyme"/>
</dbReference>
<dbReference type="EMBL" id="JACCFJ010000001">
    <property type="protein sequence ID" value="NYI85580.1"/>
    <property type="molecule type" value="Genomic_DNA"/>
</dbReference>
<dbReference type="PANTHER" id="PTHR43767:SF1">
    <property type="entry name" value="NONRIBOSOMAL PEPTIDE SYNTHASE PES1 (EUROFUNG)-RELATED"/>
    <property type="match status" value="1"/>
</dbReference>
<dbReference type="InterPro" id="IPR045851">
    <property type="entry name" value="AMP-bd_C_sf"/>
</dbReference>
<gene>
    <name evidence="5" type="ORF">HNR68_004210</name>
</gene>
<evidence type="ECO:0000313" key="6">
    <source>
        <dbReference type="Proteomes" id="UP000587002"/>
    </source>
</evidence>
<dbReference type="Pfam" id="PF00501">
    <property type="entry name" value="AMP-binding"/>
    <property type="match status" value="1"/>
</dbReference>
<sequence>MSSYARRPWLAHYGDLPADIEVEHGTALEMFRASVARAPGTTAIRYFDAELTLADVDSASDALAVALQDGGFRSGDRLGVYVQNDPAFVIAVVAAWKAGGAAVVINPMNKARELTYLLADSGATALVCLDELHESVAAEVLASGATRVLTVITCSARDWQTRDDPRVLPQREVRRGGTLDLLELLDRCAGRTPVADPPSPDDVAVLTYTSGTTGEPKGAMNTHAVIAFNAQAFRDWMGMTPDDSVLAVAPLFHITGLVGHFALALLVPCPLVLTHRFQPEVVLDAIREHRPTFTVGAITAFIALSGVEGLTAEDFRSFRLVYSGGAPVPPAVNQQFLERTGHYIHNAYGLTESTSITHLVPPGARAPVDPTSGALSIGLPIFGTSVRILDDSGEEVPVGEVGEIAIAGRQVVPGYWGKPEATAAALPGGELRTGDVGFMDADGWFYVVDRKKDMINAAGYKVWPREVEDVLYDHPAVLEAAVVGVPDPYRGETVKAFVVLKPGAAATEEDLVDHCKARLAAYKYPRQVQLVPELPKTPTGKILRRQLRDQ</sequence>
<feature type="domain" description="AMP-binding enzyme C-terminal" evidence="4">
    <location>
        <begin position="466"/>
        <end position="541"/>
    </location>
</feature>
<comment type="similarity">
    <text evidence="1">Belongs to the ATP-dependent AMP-binding enzyme family.</text>
</comment>
<dbReference type="AlphaFoldDB" id="A0A853ASX4"/>
<evidence type="ECO:0000313" key="5">
    <source>
        <dbReference type="EMBL" id="NYI85580.1"/>
    </source>
</evidence>
<dbReference type="RefSeq" id="WP_179723465.1">
    <property type="nucleotide sequence ID" value="NZ_BAABFH010000001.1"/>
</dbReference>
<keyword evidence="2 5" id="KW-0436">Ligase</keyword>
<dbReference type="Pfam" id="PF13193">
    <property type="entry name" value="AMP-binding_C"/>
    <property type="match status" value="1"/>
</dbReference>
<keyword evidence="6" id="KW-1185">Reference proteome</keyword>
<dbReference type="PANTHER" id="PTHR43767">
    <property type="entry name" value="LONG-CHAIN-FATTY-ACID--COA LIGASE"/>
    <property type="match status" value="1"/>
</dbReference>